<keyword evidence="1" id="KW-0805">Transcription regulation</keyword>
<keyword evidence="2" id="KW-0238">DNA-binding</keyword>
<dbReference type="InterPro" id="IPR036388">
    <property type="entry name" value="WH-like_DNA-bd_sf"/>
</dbReference>
<dbReference type="SUPFAM" id="SSF55785">
    <property type="entry name" value="PYP-like sensor domain (PAS domain)"/>
    <property type="match status" value="1"/>
</dbReference>
<dbReference type="PROSITE" id="PS50043">
    <property type="entry name" value="HTH_LUXR_2"/>
    <property type="match status" value="1"/>
</dbReference>
<dbReference type="SUPFAM" id="SSF46894">
    <property type="entry name" value="C-terminal effector domain of the bipartite response regulators"/>
    <property type="match status" value="1"/>
</dbReference>
<feature type="domain" description="PAS" evidence="5">
    <location>
        <begin position="7"/>
        <end position="77"/>
    </location>
</feature>
<dbReference type="NCBIfam" id="TIGR00229">
    <property type="entry name" value="sensory_box"/>
    <property type="match status" value="1"/>
</dbReference>
<dbReference type="Pfam" id="PF00196">
    <property type="entry name" value="GerE"/>
    <property type="match status" value="1"/>
</dbReference>
<dbReference type="Gene3D" id="1.10.10.10">
    <property type="entry name" value="Winged helix-like DNA-binding domain superfamily/Winged helix DNA-binding domain"/>
    <property type="match status" value="1"/>
</dbReference>
<evidence type="ECO:0000313" key="6">
    <source>
        <dbReference type="EMBL" id="AOZ05359.1"/>
    </source>
</evidence>
<keyword evidence="3" id="KW-0804">Transcription</keyword>
<evidence type="ECO:0000313" key="7">
    <source>
        <dbReference type="Proteomes" id="UP000177515"/>
    </source>
</evidence>
<accession>A0ABN4TMR1</accession>
<evidence type="ECO:0000256" key="3">
    <source>
        <dbReference type="ARBA" id="ARBA00023163"/>
    </source>
</evidence>
<keyword evidence="7" id="KW-1185">Reference proteome</keyword>
<sequence length="199" mass="21996">MSLLECRSSIIPDLADLLPDAVFLVEETGRIAYVSAASRTVLGYEPAELVGQRVIDLVVARDRDKTRREAGEVMAGKLRVGFENCYAHKRGGDVHLSWSARWLEADRLRLGVARDISALRRAGPLERLGRLAEGKPLAPREREILALLLTEATEKQIADQLGLAFSTTHSYITAIFRKFGVRGRAGLMSLWLQQDAAVS</sequence>
<dbReference type="EMBL" id="CP017754">
    <property type="protein sequence ID" value="AOZ05359.1"/>
    <property type="molecule type" value="Genomic_DNA"/>
</dbReference>
<dbReference type="InterPro" id="IPR000792">
    <property type="entry name" value="Tscrpt_reg_LuxR_C"/>
</dbReference>
<gene>
    <name evidence="6" type="ORF">BKK80_05710</name>
</gene>
<dbReference type="CDD" id="cd00130">
    <property type="entry name" value="PAS"/>
    <property type="match status" value="1"/>
</dbReference>
<dbReference type="InterPro" id="IPR035965">
    <property type="entry name" value="PAS-like_dom_sf"/>
</dbReference>
<proteinExistence type="predicted"/>
<reference evidence="6 7" key="1">
    <citation type="submission" date="2016-10" db="EMBL/GenBank/DDBJ databases">
        <title>Complete genome sequences of three Cupriavidus strains isolated from various Malaysian environments.</title>
        <authorList>
            <person name="Abdullah A.A.-A."/>
            <person name="Shafie N.A.H."/>
            <person name="Lau N.S."/>
        </authorList>
    </citation>
    <scope>NUCLEOTIDE SEQUENCE [LARGE SCALE GENOMIC DNA]</scope>
    <source>
        <strain evidence="6 7">USMAA1020</strain>
    </source>
</reference>
<organism evidence="6 7">
    <name type="scientific">Cupriavidus malaysiensis</name>
    <dbReference type="NCBI Taxonomy" id="367825"/>
    <lineage>
        <taxon>Bacteria</taxon>
        <taxon>Pseudomonadati</taxon>
        <taxon>Pseudomonadota</taxon>
        <taxon>Betaproteobacteria</taxon>
        <taxon>Burkholderiales</taxon>
        <taxon>Burkholderiaceae</taxon>
        <taxon>Cupriavidus</taxon>
    </lineage>
</organism>
<dbReference type="Proteomes" id="UP000177515">
    <property type="component" value="Chromosome 1"/>
</dbReference>
<evidence type="ECO:0000256" key="2">
    <source>
        <dbReference type="ARBA" id="ARBA00023125"/>
    </source>
</evidence>
<dbReference type="PROSITE" id="PS50112">
    <property type="entry name" value="PAS"/>
    <property type="match status" value="1"/>
</dbReference>
<evidence type="ECO:0000259" key="4">
    <source>
        <dbReference type="PROSITE" id="PS50043"/>
    </source>
</evidence>
<dbReference type="InterPro" id="IPR016032">
    <property type="entry name" value="Sig_transdc_resp-reg_C-effctor"/>
</dbReference>
<dbReference type="CDD" id="cd06170">
    <property type="entry name" value="LuxR_C_like"/>
    <property type="match status" value="1"/>
</dbReference>
<feature type="domain" description="HTH luxR-type" evidence="4">
    <location>
        <begin position="130"/>
        <end position="195"/>
    </location>
</feature>
<dbReference type="InterPro" id="IPR013656">
    <property type="entry name" value="PAS_4"/>
</dbReference>
<dbReference type="PANTHER" id="PTHR44688:SF16">
    <property type="entry name" value="DNA-BINDING TRANSCRIPTIONAL ACTIVATOR DEVR_DOSR"/>
    <property type="match status" value="1"/>
</dbReference>
<dbReference type="SMART" id="SM00421">
    <property type="entry name" value="HTH_LUXR"/>
    <property type="match status" value="1"/>
</dbReference>
<protein>
    <submittedName>
        <fullName evidence="6">LuxR family transcriptional regulator</fullName>
    </submittedName>
</protein>
<dbReference type="InterPro" id="IPR000014">
    <property type="entry name" value="PAS"/>
</dbReference>
<dbReference type="Pfam" id="PF08448">
    <property type="entry name" value="PAS_4"/>
    <property type="match status" value="1"/>
</dbReference>
<evidence type="ECO:0000256" key="1">
    <source>
        <dbReference type="ARBA" id="ARBA00023015"/>
    </source>
</evidence>
<dbReference type="Gene3D" id="3.30.450.20">
    <property type="entry name" value="PAS domain"/>
    <property type="match status" value="1"/>
</dbReference>
<dbReference type="PANTHER" id="PTHR44688">
    <property type="entry name" value="DNA-BINDING TRANSCRIPTIONAL ACTIVATOR DEVR_DOSR"/>
    <property type="match status" value="1"/>
</dbReference>
<dbReference type="RefSeq" id="WP_071037383.1">
    <property type="nucleotide sequence ID" value="NZ_CP017754.1"/>
</dbReference>
<evidence type="ECO:0000259" key="5">
    <source>
        <dbReference type="PROSITE" id="PS50112"/>
    </source>
</evidence>
<name>A0ABN4TMR1_9BURK</name>
<dbReference type="SMART" id="SM00091">
    <property type="entry name" value="PAS"/>
    <property type="match status" value="1"/>
</dbReference>